<dbReference type="GO" id="GO:0061817">
    <property type="term" value="P:endoplasmic reticulum-plasma membrane tethering"/>
    <property type="evidence" value="ECO:0007669"/>
    <property type="project" value="InterPro"/>
</dbReference>
<keyword evidence="8" id="KW-0445">Lipid transport</keyword>
<feature type="region of interest" description="Disordered" evidence="11">
    <location>
        <begin position="1298"/>
        <end position="1320"/>
    </location>
</feature>
<feature type="domain" description="C2" evidence="12">
    <location>
        <begin position="497"/>
        <end position="621"/>
    </location>
</feature>
<evidence type="ECO:0000256" key="6">
    <source>
        <dbReference type="ARBA" id="ARBA00022824"/>
    </source>
</evidence>
<evidence type="ECO:0000256" key="1">
    <source>
        <dbReference type="ARBA" id="ARBA00004586"/>
    </source>
</evidence>
<dbReference type="InterPro" id="IPR031468">
    <property type="entry name" value="SMP_LBD"/>
</dbReference>
<evidence type="ECO:0000259" key="13">
    <source>
        <dbReference type="PROSITE" id="PS51847"/>
    </source>
</evidence>
<dbReference type="Pfam" id="PF00168">
    <property type="entry name" value="C2"/>
    <property type="match status" value="2"/>
</dbReference>
<evidence type="ECO:0000256" key="8">
    <source>
        <dbReference type="ARBA" id="ARBA00023055"/>
    </source>
</evidence>
<reference evidence="15" key="1">
    <citation type="submission" date="2016-04" db="EMBL/GenBank/DDBJ databases">
        <authorList>
            <person name="Nguyen H.D."/>
            <person name="Kesanakurti P."/>
            <person name="Cullis J."/>
            <person name="Levesque C.A."/>
            <person name="Hambleton S."/>
        </authorList>
    </citation>
    <scope>NUCLEOTIDE SEQUENCE</scope>
    <source>
        <strain evidence="15">DAOMC 238032</strain>
    </source>
</reference>
<evidence type="ECO:0000313" key="17">
    <source>
        <dbReference type="Proteomes" id="UP000836402"/>
    </source>
</evidence>
<feature type="domain" description="C2" evidence="12">
    <location>
        <begin position="790"/>
        <end position="906"/>
    </location>
</feature>
<evidence type="ECO:0000256" key="3">
    <source>
        <dbReference type="ARBA" id="ARBA00022553"/>
    </source>
</evidence>
<feature type="region of interest" description="Disordered" evidence="11">
    <location>
        <begin position="1"/>
        <end position="144"/>
    </location>
</feature>
<evidence type="ECO:0000256" key="10">
    <source>
        <dbReference type="ARBA" id="ARBA00023136"/>
    </source>
</evidence>
<dbReference type="InterPro" id="IPR000008">
    <property type="entry name" value="C2_dom"/>
</dbReference>
<evidence type="ECO:0008006" key="18">
    <source>
        <dbReference type="Google" id="ProtNLM"/>
    </source>
</evidence>
<dbReference type="InterPro" id="IPR035892">
    <property type="entry name" value="C2_domain_sf"/>
</dbReference>
<keyword evidence="10" id="KW-0472">Membrane</keyword>
<dbReference type="PANTHER" id="PTHR47348">
    <property type="entry name" value="MEIOTICALLY UP-REGULATED GENE 190 PROTEIN"/>
    <property type="match status" value="1"/>
</dbReference>
<evidence type="ECO:0000259" key="12">
    <source>
        <dbReference type="PROSITE" id="PS50004"/>
    </source>
</evidence>
<dbReference type="Proteomes" id="UP000077671">
    <property type="component" value="Unassembled WGS sequence"/>
</dbReference>
<evidence type="ECO:0000313" key="15">
    <source>
        <dbReference type="EMBL" id="KAE8258341.1"/>
    </source>
</evidence>
<evidence type="ECO:0000313" key="14">
    <source>
        <dbReference type="EMBL" id="CAD6906922.1"/>
    </source>
</evidence>
<keyword evidence="4" id="KW-0812">Transmembrane</keyword>
<dbReference type="SMART" id="SM00239">
    <property type="entry name" value="C2"/>
    <property type="match status" value="1"/>
</dbReference>
<comment type="caution">
    <text evidence="15">The sequence shown here is derived from an EMBL/GenBank/DDBJ whole genome shotgun (WGS) entry which is preliminary data.</text>
</comment>
<feature type="region of interest" description="Disordered" evidence="11">
    <location>
        <begin position="323"/>
        <end position="345"/>
    </location>
</feature>
<dbReference type="GO" id="GO:0006869">
    <property type="term" value="P:lipid transport"/>
    <property type="evidence" value="ECO:0007669"/>
    <property type="project" value="UniProtKB-KW"/>
</dbReference>
<feature type="region of interest" description="Disordered" evidence="11">
    <location>
        <begin position="792"/>
        <end position="818"/>
    </location>
</feature>
<keyword evidence="9" id="KW-0446">Lipid-binding</keyword>
<keyword evidence="2" id="KW-0813">Transport</keyword>
<gene>
    <name evidence="15" type="ORF">A4X03_0g4412</name>
    <name evidence="14" type="ORF">JKIAZH3_G830</name>
</gene>
<dbReference type="Proteomes" id="UP000836402">
    <property type="component" value="Unassembled WGS sequence"/>
</dbReference>
<keyword evidence="17" id="KW-1185">Reference proteome</keyword>
<name>A0A177UJD1_9BASI</name>
<dbReference type="Gene3D" id="2.60.40.150">
    <property type="entry name" value="C2 domain"/>
    <property type="match status" value="2"/>
</dbReference>
<dbReference type="Pfam" id="PF25331">
    <property type="entry name" value="C2_Mug190_3rd"/>
    <property type="match status" value="1"/>
</dbReference>
<keyword evidence="5" id="KW-0677">Repeat</keyword>
<keyword evidence="6" id="KW-0256">Endoplasmic reticulum</keyword>
<dbReference type="GO" id="GO:0008289">
    <property type="term" value="F:lipid binding"/>
    <property type="evidence" value="ECO:0007669"/>
    <property type="project" value="UniProtKB-KW"/>
</dbReference>
<dbReference type="CDD" id="cd21676">
    <property type="entry name" value="SMP_Mug190"/>
    <property type="match status" value="1"/>
</dbReference>
<feature type="compositionally biased region" description="Polar residues" evidence="11">
    <location>
        <begin position="808"/>
        <end position="818"/>
    </location>
</feature>
<evidence type="ECO:0000256" key="11">
    <source>
        <dbReference type="SAM" id="MobiDB-lite"/>
    </source>
</evidence>
<dbReference type="EMBL" id="CAJHJG010000884">
    <property type="protein sequence ID" value="CAD6906922.1"/>
    <property type="molecule type" value="Genomic_DNA"/>
</dbReference>
<dbReference type="InterPro" id="IPR057349">
    <property type="entry name" value="C2_Mug190_3rd"/>
</dbReference>
<feature type="compositionally biased region" description="Polar residues" evidence="11">
    <location>
        <begin position="70"/>
        <end position="96"/>
    </location>
</feature>
<evidence type="ECO:0000256" key="5">
    <source>
        <dbReference type="ARBA" id="ARBA00022737"/>
    </source>
</evidence>
<feature type="compositionally biased region" description="Basic and acidic residues" evidence="11">
    <location>
        <begin position="1310"/>
        <end position="1320"/>
    </location>
</feature>
<keyword evidence="3" id="KW-0597">Phosphoprotein</keyword>
<dbReference type="InterPro" id="IPR037765">
    <property type="entry name" value="C2B_Tricalbin"/>
</dbReference>
<evidence type="ECO:0000256" key="4">
    <source>
        <dbReference type="ARBA" id="ARBA00022692"/>
    </source>
</evidence>
<evidence type="ECO:0000256" key="7">
    <source>
        <dbReference type="ARBA" id="ARBA00022989"/>
    </source>
</evidence>
<dbReference type="SUPFAM" id="SSF49562">
    <property type="entry name" value="C2 domain (Calcium/lipid-binding domain, CaLB)"/>
    <property type="match status" value="2"/>
</dbReference>
<proteinExistence type="predicted"/>
<dbReference type="PROSITE" id="PS50004">
    <property type="entry name" value="C2"/>
    <property type="match status" value="2"/>
</dbReference>
<dbReference type="Pfam" id="PF25669">
    <property type="entry name" value="SMP_MUG190-like"/>
    <property type="match status" value="2"/>
</dbReference>
<protein>
    <recommendedName>
        <fullName evidence="18">C2 domain-containing protein</fullName>
    </recommendedName>
</protein>
<dbReference type="EMBL" id="LWDD02000595">
    <property type="protein sequence ID" value="KAE8258341.1"/>
    <property type="molecule type" value="Genomic_DNA"/>
</dbReference>
<keyword evidence="7" id="KW-1133">Transmembrane helix</keyword>
<reference evidence="14" key="3">
    <citation type="submission" date="2020-10" db="EMBL/GenBank/DDBJ databases">
        <authorList>
            <person name="Sedaghatjoo S."/>
        </authorList>
    </citation>
    <scope>NUCLEOTIDE SEQUENCE</scope>
    <source>
        <strain evidence="14">AZH3</strain>
    </source>
</reference>
<dbReference type="GO" id="GO:0005789">
    <property type="term" value="C:endoplasmic reticulum membrane"/>
    <property type="evidence" value="ECO:0007669"/>
    <property type="project" value="UniProtKB-SubCell"/>
</dbReference>
<dbReference type="CDD" id="cd04052">
    <property type="entry name" value="C2B_Tricalbin-like"/>
    <property type="match status" value="1"/>
</dbReference>
<feature type="region of interest" description="Disordered" evidence="11">
    <location>
        <begin position="1196"/>
        <end position="1255"/>
    </location>
</feature>
<accession>A0A177UJD1</accession>
<feature type="domain" description="SMP-LTD" evidence="13">
    <location>
        <begin position="248"/>
        <end position="499"/>
    </location>
</feature>
<evidence type="ECO:0000256" key="9">
    <source>
        <dbReference type="ARBA" id="ARBA00023121"/>
    </source>
</evidence>
<sequence length="1320" mass="144358">MSASQHARPAVQRQSSTGASSTRSRRISLEGKFANLTRKLSFTRTRRTSDSQPPTDDEMPAGKQEPAAGSSLQHGSAFNDELPSSSHGQFQSSPRPSMSLDDNHEEHIVRSGTMNTSAGSQQQAPAPAQGQGQTQVQAHQTDSEPFSVRASNIVESVAASIAPPSAFPTAPATPQNPWKKQTPRIMVFFIGTSLAVLILQRLHSLLAITVAACSAYVLWVQLDRSGADLLWEAEWRTIESKAQQTGTEGETALWINHCLRIIWPLLDSELFTPFIDLLEDSLMQEVEKLGIVHGCRVEDLDQGHTALQIKGFRILDSDPSAFTGIPSNSSSGGDGGDHAQGGQDSGEYINLEVSFSYRGTKRKGVASTKTNNDDGTRLAHEVDTKDSALEARENIHMLLYMMIGLQKIAAVELPVWVSVLGIEGKVRLRLQILPNPPFAKTVAITFPSLPALELSARPLGRKMLIDAMQLPLVSNYILHSVENVIKGFISPRSYTVDVPALLGAADGPQHTYALGVVIIVLHEASHIPAADANGSSDPFVQISFSKAGRPLHRTRVWRKTRDPIWLEWTPLLVSPDEVRDKELIRLTVFDADRFSADDALGKVEISIDRLIRSYHKHSQEDTNSQMFECREEPLQPMTRGGRISGTLKYSAAFFGLALGEGQSMSPHRQAMLKDATMRSMSATPTAESSSMSAGTSVFEALKGDTPSPQVKPTAETVNLEQFETPFDKFVKNLGLPSDENLLRERYERKQRVRKLVEAIEGAEAAHVAPPQPDRPAGILVWHIHNLDSLEIPSTQKTLSSKRPHGKTKLSTAEDQSEQIGSKKLPSSYVQVVLNDVAVFRTRTKPLNAQPFINSGSERWISDWTKTRIDFIVRDARQRETDAIIGVVGLRLVDVLKTSGRMTDRWSITGGVGYGKIRISLLFRSIDVTIPKALSGWNIGVLEVGACRVSGLAMADFERRDCSLLFESGSANAETEEAPGTALSAVDGATGSEPTLGYVWSIDNPIKVPVRNRYPSQLFVTLRSGRSLGRHITHAFVMVSLNRIPDDTLITRRVPLFHTQNLQTFEQETLRAMTASKQLASATTSNNIRRAPILEELCEMSEQGVTPKDIVGASIRHVGWLEITCVFNSGCAPEHRSLISGDSELRMVYESLFALVDAGQRKPPTTLLSKTRRRKLSLDISLAGGIPGGGGVDLAAGADIPTGGAEDAGPSTPLRHRRTVSHDSSGSRPDVRDPATSDSPMSSMRMGSEYDEDDEHFGEEAAHKRVLRRTERGPAQLGVVRTMAFLKQSGEDAFAKMKTKVNSSSSKRTLSKFESEGVSHI</sequence>
<feature type="compositionally biased region" description="Low complexity" evidence="11">
    <location>
        <begin position="12"/>
        <end position="22"/>
    </location>
</feature>
<dbReference type="PANTHER" id="PTHR47348:SF3">
    <property type="entry name" value="MEIOTICALLY UP-REGULATED GENE 190 PROTEIN"/>
    <property type="match status" value="1"/>
</dbReference>
<dbReference type="PROSITE" id="PS51847">
    <property type="entry name" value="SMP"/>
    <property type="match status" value="1"/>
</dbReference>
<comment type="subcellular location">
    <subcellularLocation>
        <location evidence="1">Endoplasmic reticulum membrane</location>
    </subcellularLocation>
</comment>
<feature type="compositionally biased region" description="Low complexity" evidence="11">
    <location>
        <begin position="116"/>
        <end position="140"/>
    </location>
</feature>
<evidence type="ECO:0000313" key="16">
    <source>
        <dbReference type="Proteomes" id="UP000077671"/>
    </source>
</evidence>
<reference evidence="15" key="2">
    <citation type="journal article" date="2019" name="IMA Fungus">
        <title>Genome sequencing and comparison of five Tilletia species to identify candidate genes for the detection of regulated species infecting wheat.</title>
        <authorList>
            <person name="Nguyen H.D.T."/>
            <person name="Sultana T."/>
            <person name="Kesanakurti P."/>
            <person name="Hambleton S."/>
        </authorList>
    </citation>
    <scope>NUCLEOTIDE SEQUENCE</scope>
    <source>
        <strain evidence="15">DAOMC 238032</strain>
    </source>
</reference>
<organism evidence="15 16">
    <name type="scientific">Tilletia caries</name>
    <name type="common">wheat bunt fungus</name>
    <dbReference type="NCBI Taxonomy" id="13290"/>
    <lineage>
        <taxon>Eukaryota</taxon>
        <taxon>Fungi</taxon>
        <taxon>Dikarya</taxon>
        <taxon>Basidiomycota</taxon>
        <taxon>Ustilaginomycotina</taxon>
        <taxon>Exobasidiomycetes</taxon>
        <taxon>Tilletiales</taxon>
        <taxon>Tilletiaceae</taxon>
        <taxon>Tilletia</taxon>
    </lineage>
</organism>
<evidence type="ECO:0000256" key="2">
    <source>
        <dbReference type="ARBA" id="ARBA00022448"/>
    </source>
</evidence>